<keyword evidence="4 9" id="KW-0812">Transmembrane</keyword>
<keyword evidence="2 9" id="KW-0813">Transport</keyword>
<dbReference type="HAMAP" id="MF_00422">
    <property type="entry name" value="SecE"/>
    <property type="match status" value="1"/>
</dbReference>
<evidence type="ECO:0000313" key="10">
    <source>
        <dbReference type="EMBL" id="AWN22734.1"/>
    </source>
</evidence>
<name>A0A2Z3JNF7_9DEIO</name>
<dbReference type="Proteomes" id="UP000245368">
    <property type="component" value="Chromosome"/>
</dbReference>
<comment type="similarity">
    <text evidence="9">Belongs to the SecE/SEC61-gamma family.</text>
</comment>
<keyword evidence="6 9" id="KW-1133">Transmembrane helix</keyword>
<evidence type="ECO:0000256" key="8">
    <source>
        <dbReference type="ARBA" id="ARBA00023136"/>
    </source>
</evidence>
<evidence type="ECO:0000256" key="7">
    <source>
        <dbReference type="ARBA" id="ARBA00023010"/>
    </source>
</evidence>
<dbReference type="GO" id="GO:0043952">
    <property type="term" value="P:protein transport by the Sec complex"/>
    <property type="evidence" value="ECO:0007669"/>
    <property type="project" value="UniProtKB-UniRule"/>
</dbReference>
<dbReference type="PANTHER" id="PTHR33910">
    <property type="entry name" value="PROTEIN TRANSLOCASE SUBUNIT SECE"/>
    <property type="match status" value="1"/>
</dbReference>
<evidence type="ECO:0000256" key="5">
    <source>
        <dbReference type="ARBA" id="ARBA00022927"/>
    </source>
</evidence>
<evidence type="ECO:0000256" key="4">
    <source>
        <dbReference type="ARBA" id="ARBA00022692"/>
    </source>
</evidence>
<dbReference type="PANTHER" id="PTHR33910:SF1">
    <property type="entry name" value="PROTEIN TRANSLOCASE SUBUNIT SECE"/>
    <property type="match status" value="1"/>
</dbReference>
<sequence length="59" mass="6703">MNIVQYFRDAQGELSRVTWPTREQVFEGTQAVLIFVIGLTLIVFGLDSLFGYLVKLVLP</sequence>
<dbReference type="GO" id="GO:0005886">
    <property type="term" value="C:plasma membrane"/>
    <property type="evidence" value="ECO:0007669"/>
    <property type="project" value="UniProtKB-SubCell"/>
</dbReference>
<dbReference type="OrthoDB" id="9812738at2"/>
<keyword evidence="7 9" id="KW-0811">Translocation</keyword>
<comment type="function">
    <text evidence="9">Essential subunit of the Sec protein translocation channel SecYEG. Clamps together the 2 halves of SecY. May contact the channel plug during translocation.</text>
</comment>
<organism evidence="10 11">
    <name type="scientific">Deinococcus irradiatisoli</name>
    <dbReference type="NCBI Taxonomy" id="2202254"/>
    <lineage>
        <taxon>Bacteria</taxon>
        <taxon>Thermotogati</taxon>
        <taxon>Deinococcota</taxon>
        <taxon>Deinococci</taxon>
        <taxon>Deinococcales</taxon>
        <taxon>Deinococcaceae</taxon>
        <taxon>Deinococcus</taxon>
    </lineage>
</organism>
<dbReference type="GO" id="GO:0008320">
    <property type="term" value="F:protein transmembrane transporter activity"/>
    <property type="evidence" value="ECO:0007669"/>
    <property type="project" value="UniProtKB-UniRule"/>
</dbReference>
<dbReference type="KEGG" id="dez:DKM44_05380"/>
<evidence type="ECO:0000256" key="1">
    <source>
        <dbReference type="ARBA" id="ARBA00004370"/>
    </source>
</evidence>
<dbReference type="RefSeq" id="WP_109826018.1">
    <property type="nucleotide sequence ID" value="NZ_CP029494.1"/>
</dbReference>
<proteinExistence type="inferred from homology"/>
<keyword evidence="5 9" id="KW-0653">Protein transport</keyword>
<evidence type="ECO:0000256" key="3">
    <source>
        <dbReference type="ARBA" id="ARBA00022475"/>
    </source>
</evidence>
<gene>
    <name evidence="9" type="primary">secE</name>
    <name evidence="10" type="ORF">DKM44_05380</name>
</gene>
<evidence type="ECO:0000256" key="2">
    <source>
        <dbReference type="ARBA" id="ARBA00022448"/>
    </source>
</evidence>
<dbReference type="Pfam" id="PF00584">
    <property type="entry name" value="SecE"/>
    <property type="match status" value="1"/>
</dbReference>
<feature type="transmembrane region" description="Helical" evidence="9">
    <location>
        <begin position="31"/>
        <end position="54"/>
    </location>
</feature>
<evidence type="ECO:0000256" key="9">
    <source>
        <dbReference type="HAMAP-Rule" id="MF_00422"/>
    </source>
</evidence>
<protein>
    <recommendedName>
        <fullName evidence="9">Protein translocase subunit SecE</fullName>
    </recommendedName>
</protein>
<keyword evidence="8 9" id="KW-0472">Membrane</keyword>
<dbReference type="InterPro" id="IPR038379">
    <property type="entry name" value="SecE_sf"/>
</dbReference>
<comment type="subunit">
    <text evidence="9">Component of the Sec protein translocase complex. Heterotrimer consisting of SecY, SecE and SecG subunits. The heterotrimers can form oligomers, although 1 heterotrimer is thought to be able to translocate proteins. Interacts with the ribosome. Interacts with SecDF, and other proteins may be involved. Interacts with SecA.</text>
</comment>
<dbReference type="InterPro" id="IPR005807">
    <property type="entry name" value="SecE_bac"/>
</dbReference>
<comment type="subcellular location">
    <subcellularLocation>
        <location evidence="9">Cell membrane</location>
        <topology evidence="9">Single-pass membrane protein</topology>
    </subcellularLocation>
    <subcellularLocation>
        <location evidence="1">Membrane</location>
    </subcellularLocation>
</comment>
<evidence type="ECO:0000313" key="11">
    <source>
        <dbReference type="Proteomes" id="UP000245368"/>
    </source>
</evidence>
<keyword evidence="11" id="KW-1185">Reference proteome</keyword>
<keyword evidence="3 9" id="KW-1003">Cell membrane</keyword>
<dbReference type="PROSITE" id="PS01067">
    <property type="entry name" value="SECE_SEC61G"/>
    <property type="match status" value="1"/>
</dbReference>
<dbReference type="AlphaFoldDB" id="A0A2Z3JNF7"/>
<dbReference type="GO" id="GO:0006605">
    <property type="term" value="P:protein targeting"/>
    <property type="evidence" value="ECO:0007669"/>
    <property type="project" value="UniProtKB-UniRule"/>
</dbReference>
<dbReference type="EMBL" id="CP029494">
    <property type="protein sequence ID" value="AWN22734.1"/>
    <property type="molecule type" value="Genomic_DNA"/>
</dbReference>
<dbReference type="InterPro" id="IPR001901">
    <property type="entry name" value="Translocase_SecE/Sec61-g"/>
</dbReference>
<dbReference type="Gene3D" id="1.20.5.1030">
    <property type="entry name" value="Preprotein translocase secy subunit"/>
    <property type="match status" value="1"/>
</dbReference>
<dbReference type="GO" id="GO:0065002">
    <property type="term" value="P:intracellular protein transmembrane transport"/>
    <property type="evidence" value="ECO:0007669"/>
    <property type="project" value="UniProtKB-UniRule"/>
</dbReference>
<reference evidence="10 11" key="1">
    <citation type="submission" date="2018-05" db="EMBL/GenBank/DDBJ databases">
        <title>Complete Genome Sequence of Deinococcus sp. strain 17bor-2.</title>
        <authorList>
            <person name="Srinivasan S."/>
        </authorList>
    </citation>
    <scope>NUCLEOTIDE SEQUENCE [LARGE SCALE GENOMIC DNA]</scope>
    <source>
        <strain evidence="10 11">17bor-2</strain>
    </source>
</reference>
<dbReference type="NCBIfam" id="TIGR00964">
    <property type="entry name" value="secE_bact"/>
    <property type="match status" value="1"/>
</dbReference>
<dbReference type="GO" id="GO:0009306">
    <property type="term" value="P:protein secretion"/>
    <property type="evidence" value="ECO:0007669"/>
    <property type="project" value="UniProtKB-UniRule"/>
</dbReference>
<accession>A0A2Z3JNF7</accession>
<evidence type="ECO:0000256" key="6">
    <source>
        <dbReference type="ARBA" id="ARBA00022989"/>
    </source>
</evidence>